<evidence type="ECO:0000313" key="3">
    <source>
        <dbReference type="Proteomes" id="UP000237347"/>
    </source>
</evidence>
<keyword evidence="3" id="KW-1185">Reference proteome</keyword>
<feature type="compositionally biased region" description="Low complexity" evidence="1">
    <location>
        <begin position="1"/>
        <end position="26"/>
    </location>
</feature>
<evidence type="ECO:0000313" key="2">
    <source>
        <dbReference type="EMBL" id="KAK7848969.1"/>
    </source>
</evidence>
<feature type="region of interest" description="Disordered" evidence="1">
    <location>
        <begin position="1"/>
        <end position="94"/>
    </location>
</feature>
<organism evidence="2 3">
    <name type="scientific">Quercus suber</name>
    <name type="common">Cork oak</name>
    <dbReference type="NCBI Taxonomy" id="58331"/>
    <lineage>
        <taxon>Eukaryota</taxon>
        <taxon>Viridiplantae</taxon>
        <taxon>Streptophyta</taxon>
        <taxon>Embryophyta</taxon>
        <taxon>Tracheophyta</taxon>
        <taxon>Spermatophyta</taxon>
        <taxon>Magnoliopsida</taxon>
        <taxon>eudicotyledons</taxon>
        <taxon>Gunneridae</taxon>
        <taxon>Pentapetalae</taxon>
        <taxon>rosids</taxon>
        <taxon>fabids</taxon>
        <taxon>Fagales</taxon>
        <taxon>Fagaceae</taxon>
        <taxon>Quercus</taxon>
    </lineage>
</organism>
<proteinExistence type="predicted"/>
<evidence type="ECO:0000256" key="1">
    <source>
        <dbReference type="SAM" id="MobiDB-lite"/>
    </source>
</evidence>
<dbReference type="Proteomes" id="UP000237347">
    <property type="component" value="Unassembled WGS sequence"/>
</dbReference>
<dbReference type="AlphaFoldDB" id="A0AAW0LDI1"/>
<gene>
    <name evidence="2" type="ORF">CFP56_003953</name>
</gene>
<comment type="caution">
    <text evidence="2">The sequence shown here is derived from an EMBL/GenBank/DDBJ whole genome shotgun (WGS) entry which is preliminary data.</text>
</comment>
<sequence length="94" mass="10267">MIYDTCPPTSPTTSLLPTTRMSPLLTIGTAPADVHGRDKMRFMPTPRRPTLSAVPHESIPAPPPEASHIQDRPRKPQRTRTHPPDCGTGHGTIL</sequence>
<name>A0AAW0LDI1_QUESU</name>
<dbReference type="EMBL" id="PKMF04000120">
    <property type="protein sequence ID" value="KAK7848969.1"/>
    <property type="molecule type" value="Genomic_DNA"/>
</dbReference>
<protein>
    <submittedName>
        <fullName evidence="2">Uncharacterized protein</fullName>
    </submittedName>
</protein>
<accession>A0AAW0LDI1</accession>
<reference evidence="2 3" key="1">
    <citation type="journal article" date="2018" name="Sci. Data">
        <title>The draft genome sequence of cork oak.</title>
        <authorList>
            <person name="Ramos A.M."/>
            <person name="Usie A."/>
            <person name="Barbosa P."/>
            <person name="Barros P.M."/>
            <person name="Capote T."/>
            <person name="Chaves I."/>
            <person name="Simoes F."/>
            <person name="Abreu I."/>
            <person name="Carrasquinho I."/>
            <person name="Faro C."/>
            <person name="Guimaraes J.B."/>
            <person name="Mendonca D."/>
            <person name="Nobrega F."/>
            <person name="Rodrigues L."/>
            <person name="Saibo N.J.M."/>
            <person name="Varela M.C."/>
            <person name="Egas C."/>
            <person name="Matos J."/>
            <person name="Miguel C.M."/>
            <person name="Oliveira M.M."/>
            <person name="Ricardo C.P."/>
            <person name="Goncalves S."/>
        </authorList>
    </citation>
    <scope>NUCLEOTIDE SEQUENCE [LARGE SCALE GENOMIC DNA]</scope>
    <source>
        <strain evidence="3">cv. HL8</strain>
    </source>
</reference>